<dbReference type="PANTHER" id="PTHR47036:SF1">
    <property type="entry name" value="COBALT-FACTOR III C(17)-METHYLTRANSFERASE-RELATED"/>
    <property type="match status" value="1"/>
</dbReference>
<dbReference type="InterPro" id="IPR038029">
    <property type="entry name" value="GbiG_N_sf"/>
</dbReference>
<sequence length="608" mass="63272">MTHAAQPLAIVVFSESGLEVARKLRDALPQASIHGFDRRVSACDETFADAGAHLRRLFGDGIGIVGVCAAGILVRALAPCVADKWSEPPVLAVAQDGSVAVPLLGGHHGANRLARTISELLNGAAGVTTAGDVRFDIALDEPPRGWRVANPAAAKDVVGRMLAGEPVALAVEAGDARWLAGCGASFAEAAPATIRVTDKAVAGDDATLVMHPPVLAVGIGCNRDTGAEEVIGLVETTLANAGLAPGAVACLASIDAKMDEPALHAAAQHFGVPVRFFSADALNVFADRLSEKSEHAFAAVGCYGVAEGAALAVAGEGAALAVTKTKSVNATCAVARAAANVDPARAGQARGSLTVVGVGPGSAAWRSPDATQAIRRADAVVGYKRYLNLVADLIEGKPQHVSGMTREEVRVTKALDLAAEGRNVALVCSGDPGIYALASLTLEMLDKADHRPDWKRIEVRIVPGITAAQGAASLAGAPMGHDFCLISLSDLLTPWETIEARLKAAALGDFIVALYNPVSRRRRTQIERAREILLTGRPGTTPVVIARNVGREDQSVQVITLDELTPDHADMLSMVTIGNSTTRAFDLAGRTWVYSPRGYAKKLSFLKD</sequence>
<evidence type="ECO:0000256" key="2">
    <source>
        <dbReference type="ARBA" id="ARBA00022573"/>
    </source>
</evidence>
<dbReference type="AlphaFoldDB" id="A0A212K8S1"/>
<dbReference type="InterPro" id="IPR035996">
    <property type="entry name" value="4pyrrol_Methylase_sf"/>
</dbReference>
<dbReference type="Gene3D" id="3.30.420.180">
    <property type="entry name" value="CobE/GbiG C-terminal domain"/>
    <property type="match status" value="1"/>
</dbReference>
<keyword evidence="2" id="KW-0169">Cobalamin biosynthesis</keyword>
<dbReference type="InterPro" id="IPR051810">
    <property type="entry name" value="Precorrin_MeTrfase"/>
</dbReference>
<evidence type="ECO:0000313" key="9">
    <source>
        <dbReference type="EMBL" id="SBW07998.1"/>
    </source>
</evidence>
<keyword evidence="5" id="KW-0949">S-adenosyl-L-methionine</keyword>
<dbReference type="UniPathway" id="UPA00148"/>
<dbReference type="InterPro" id="IPR002750">
    <property type="entry name" value="CobE/GbiG_C"/>
</dbReference>
<dbReference type="Gene3D" id="3.40.50.11220">
    <property type="match status" value="1"/>
</dbReference>
<feature type="domain" description="Cobalamin synthesis G N-terminal" evidence="8">
    <location>
        <begin position="53"/>
        <end position="132"/>
    </location>
</feature>
<feature type="domain" description="CobE/GbiG C-terminal" evidence="7">
    <location>
        <begin position="215"/>
        <end position="335"/>
    </location>
</feature>
<dbReference type="Pfam" id="PF00590">
    <property type="entry name" value="TP_methylase"/>
    <property type="match status" value="1"/>
</dbReference>
<dbReference type="InterPro" id="IPR006363">
    <property type="entry name" value="Cbl_synth_CobJ/CibH_dom"/>
</dbReference>
<dbReference type="GO" id="GO:0032259">
    <property type="term" value="P:methylation"/>
    <property type="evidence" value="ECO:0007669"/>
    <property type="project" value="UniProtKB-KW"/>
</dbReference>
<evidence type="ECO:0000256" key="5">
    <source>
        <dbReference type="ARBA" id="ARBA00022691"/>
    </source>
</evidence>
<dbReference type="InterPro" id="IPR014776">
    <property type="entry name" value="4pyrrole_Mease_sub2"/>
</dbReference>
<evidence type="ECO:0000256" key="1">
    <source>
        <dbReference type="ARBA" id="ARBA00004953"/>
    </source>
</evidence>
<dbReference type="GO" id="GO:0008168">
    <property type="term" value="F:methyltransferase activity"/>
    <property type="evidence" value="ECO:0007669"/>
    <property type="project" value="UniProtKB-KW"/>
</dbReference>
<accession>A0A212K8S1</accession>
<evidence type="ECO:0000259" key="8">
    <source>
        <dbReference type="Pfam" id="PF11760"/>
    </source>
</evidence>
<dbReference type="CDD" id="cd11646">
    <property type="entry name" value="Precorrin_3B_C17_MT"/>
    <property type="match status" value="1"/>
</dbReference>
<dbReference type="SUPFAM" id="SSF53790">
    <property type="entry name" value="Tetrapyrrole methylase"/>
    <property type="match status" value="1"/>
</dbReference>
<evidence type="ECO:0000256" key="4">
    <source>
        <dbReference type="ARBA" id="ARBA00022679"/>
    </source>
</evidence>
<evidence type="ECO:0000256" key="3">
    <source>
        <dbReference type="ARBA" id="ARBA00022603"/>
    </source>
</evidence>
<dbReference type="NCBIfam" id="TIGR01466">
    <property type="entry name" value="cobJ_cbiH"/>
    <property type="match status" value="1"/>
</dbReference>
<dbReference type="EMBL" id="FLUO01000001">
    <property type="protein sequence ID" value="SBW07998.1"/>
    <property type="molecule type" value="Genomic_DNA"/>
</dbReference>
<dbReference type="InterPro" id="IPR036518">
    <property type="entry name" value="CobE/GbiG_C_sf"/>
</dbReference>
<dbReference type="Pfam" id="PF01890">
    <property type="entry name" value="CbiG_C"/>
    <property type="match status" value="1"/>
</dbReference>
<keyword evidence="3 9" id="KW-0489">Methyltransferase</keyword>
<comment type="pathway">
    <text evidence="1">Cofactor biosynthesis; adenosylcobalamin biosynthesis.</text>
</comment>
<dbReference type="InterPro" id="IPR021744">
    <property type="entry name" value="CbiG_N"/>
</dbReference>
<name>A0A212K8S1_9PROT</name>
<evidence type="ECO:0000259" key="7">
    <source>
        <dbReference type="Pfam" id="PF01890"/>
    </source>
</evidence>
<dbReference type="SUPFAM" id="SSF159672">
    <property type="entry name" value="CbiG N-terminal domain-like"/>
    <property type="match status" value="1"/>
</dbReference>
<gene>
    <name evidence="9" type="ORF">KL86APRO_12318</name>
</gene>
<dbReference type="InterPro" id="IPR014777">
    <property type="entry name" value="4pyrrole_Mease_sub1"/>
</dbReference>
<evidence type="ECO:0000259" key="6">
    <source>
        <dbReference type="Pfam" id="PF00590"/>
    </source>
</evidence>
<organism evidence="9">
    <name type="scientific">uncultured Alphaproteobacteria bacterium</name>
    <dbReference type="NCBI Taxonomy" id="91750"/>
    <lineage>
        <taxon>Bacteria</taxon>
        <taxon>Pseudomonadati</taxon>
        <taxon>Pseudomonadota</taxon>
        <taxon>Alphaproteobacteria</taxon>
        <taxon>environmental samples</taxon>
    </lineage>
</organism>
<dbReference type="InterPro" id="IPR000878">
    <property type="entry name" value="4pyrrol_Mease"/>
</dbReference>
<keyword evidence="4" id="KW-0808">Transferase</keyword>
<protein>
    <submittedName>
        <fullName evidence="9">Precorrin-3B methylase</fullName>
    </submittedName>
</protein>
<dbReference type="PANTHER" id="PTHR47036">
    <property type="entry name" value="COBALT-FACTOR III C(17)-METHYLTRANSFERASE-RELATED"/>
    <property type="match status" value="1"/>
</dbReference>
<dbReference type="Gene3D" id="3.30.950.10">
    <property type="entry name" value="Methyltransferase, Cobalt-precorrin-4 Transmethylase, Domain 2"/>
    <property type="match status" value="1"/>
</dbReference>
<reference evidence="9" key="1">
    <citation type="submission" date="2016-04" db="EMBL/GenBank/DDBJ databases">
        <authorList>
            <person name="Evans L.H."/>
            <person name="Alamgir A."/>
            <person name="Owens N."/>
            <person name="Weber N.D."/>
            <person name="Virtaneva K."/>
            <person name="Barbian K."/>
            <person name="Babar A."/>
            <person name="Rosenke K."/>
        </authorList>
    </citation>
    <scope>NUCLEOTIDE SEQUENCE</scope>
    <source>
        <strain evidence="9">86</strain>
    </source>
</reference>
<dbReference type="Gene3D" id="3.40.1010.10">
    <property type="entry name" value="Cobalt-precorrin-4 Transmethylase, Domain 1"/>
    <property type="match status" value="1"/>
</dbReference>
<dbReference type="Pfam" id="PF11760">
    <property type="entry name" value="CbiG_N"/>
    <property type="match status" value="1"/>
</dbReference>
<proteinExistence type="predicted"/>
<dbReference type="SUPFAM" id="SSF159664">
    <property type="entry name" value="CobE/GbiG C-terminal domain-like"/>
    <property type="match status" value="1"/>
</dbReference>
<dbReference type="GO" id="GO:0009236">
    <property type="term" value="P:cobalamin biosynthetic process"/>
    <property type="evidence" value="ECO:0007669"/>
    <property type="project" value="UniProtKB-UniPathway"/>
</dbReference>
<feature type="domain" description="Tetrapyrrole methylase" evidence="6">
    <location>
        <begin position="353"/>
        <end position="564"/>
    </location>
</feature>